<accession>A0A330LGV5</accession>
<dbReference type="GO" id="GO:0003676">
    <property type="term" value="F:nucleic acid binding"/>
    <property type="evidence" value="ECO:0007669"/>
    <property type="project" value="InterPro"/>
</dbReference>
<dbReference type="OrthoDB" id="8736397at2"/>
<evidence type="ECO:0000313" key="4">
    <source>
        <dbReference type="Proteomes" id="UP000248168"/>
    </source>
</evidence>
<reference evidence="4" key="1">
    <citation type="submission" date="2018-04" db="EMBL/GenBank/DDBJ databases">
        <authorList>
            <person name="Lucker S."/>
            <person name="Sakoula D."/>
        </authorList>
    </citation>
    <scope>NUCLEOTIDE SEQUENCE [LARGE SCALE GENOMIC DNA]</scope>
</reference>
<dbReference type="SUPFAM" id="SSF53098">
    <property type="entry name" value="Ribonuclease H-like"/>
    <property type="match status" value="1"/>
</dbReference>
<feature type="domain" description="Integrase catalytic" evidence="2">
    <location>
        <begin position="226"/>
        <end position="454"/>
    </location>
</feature>
<dbReference type="Proteomes" id="UP000248168">
    <property type="component" value="Unassembled WGS sequence"/>
</dbReference>
<dbReference type="EMBL" id="OUNR01000019">
    <property type="protein sequence ID" value="SPP66391.1"/>
    <property type="molecule type" value="Genomic_DNA"/>
</dbReference>
<dbReference type="InterPro" id="IPR001584">
    <property type="entry name" value="Integrase_cat-core"/>
</dbReference>
<feature type="region of interest" description="Disordered" evidence="1">
    <location>
        <begin position="389"/>
        <end position="408"/>
    </location>
</feature>
<evidence type="ECO:0000256" key="1">
    <source>
        <dbReference type="SAM" id="MobiDB-lite"/>
    </source>
</evidence>
<dbReference type="InterPro" id="IPR012337">
    <property type="entry name" value="RNaseH-like_sf"/>
</dbReference>
<dbReference type="PROSITE" id="PS50994">
    <property type="entry name" value="INTEGRASE"/>
    <property type="match status" value="1"/>
</dbReference>
<protein>
    <recommendedName>
        <fullName evidence="2">Integrase catalytic domain-containing protein</fullName>
    </recommendedName>
</protein>
<organism evidence="3 4">
    <name type="scientific">Nitrospira lenta</name>
    <dbReference type="NCBI Taxonomy" id="1436998"/>
    <lineage>
        <taxon>Bacteria</taxon>
        <taxon>Pseudomonadati</taxon>
        <taxon>Nitrospirota</taxon>
        <taxon>Nitrospiria</taxon>
        <taxon>Nitrospirales</taxon>
        <taxon>Nitrospiraceae</taxon>
        <taxon>Nitrospira</taxon>
    </lineage>
</organism>
<gene>
    <name evidence="3" type="ORF">NITLEN_60194</name>
</gene>
<dbReference type="AlphaFoldDB" id="A0A330LGV5"/>
<dbReference type="InParanoid" id="A0A330LGV5"/>
<feature type="compositionally biased region" description="Low complexity" evidence="1">
    <location>
        <begin position="618"/>
        <end position="632"/>
    </location>
</feature>
<keyword evidence="4" id="KW-1185">Reference proteome</keyword>
<evidence type="ECO:0000313" key="3">
    <source>
        <dbReference type="EMBL" id="SPP66391.1"/>
    </source>
</evidence>
<evidence type="ECO:0000259" key="2">
    <source>
        <dbReference type="PROSITE" id="PS50994"/>
    </source>
</evidence>
<sequence length="646" mass="73292">MKAPKHRVDRDSLPPKLKDLSQWPTVDVTLLAGKDVHLVERRIRAVRDYIAGCPVKVISKETTIPRQEIHRLVNRCLEEHNDERIWGFRALVKGCHIKTYVRTAPINGSRPSQHGGAAGALTMLFDQYPWIRKAVDALFLKKVEAGVVHESRMPIKVIHKCFIDKCKEAGLTAKDYPLNMNHRGRRALSSYVRQLFQSNLKRAVKARHGDDAARALSSANAGPDSIITRPYERVEFDGHRIDLFCTIDLPNPHGGIQRITLQRLWLLVIIDVKTRAILGYTLVLNPEYNSEDVLRCVKHALTPWKPMTLTIPGLRYTPGSGLPSGVFTECEWASWDELWFDNAKANLAYAVRMNLTRVIGCHINAGPVKTPQRRPFIERLFQTFEENGFHRLPSTTGSGPNDSRRDDPEAAAQRLNISYQHLAELVDVLIARYNAEPHSGLGNRSPLEMLEYLIVNQGIEIRTVPEYKRQDLALLNIRVVRCIRGDLKEGKCPYVEFEGVRYYNDLLRRSAELIGRKLSLLVDPDDLRCVTAYFEDGREFGVLTAHGFWGRTPHSLTVRKAINKLRLRKLIFYTDTDDPILVYMEYLNRQAATNQRAAGQSAKIQTTLRSVPPLSPTSSGADAPESESPSSSRKTYTPVMRKTRLM</sequence>
<feature type="region of interest" description="Disordered" evidence="1">
    <location>
        <begin position="598"/>
        <end position="646"/>
    </location>
</feature>
<dbReference type="Gene3D" id="3.30.420.10">
    <property type="entry name" value="Ribonuclease H-like superfamily/Ribonuclease H"/>
    <property type="match status" value="1"/>
</dbReference>
<proteinExistence type="predicted"/>
<dbReference type="GO" id="GO:0015074">
    <property type="term" value="P:DNA integration"/>
    <property type="evidence" value="ECO:0007669"/>
    <property type="project" value="InterPro"/>
</dbReference>
<name>A0A330LGV5_9BACT</name>
<dbReference type="InterPro" id="IPR036397">
    <property type="entry name" value="RNaseH_sf"/>
</dbReference>
<feature type="compositionally biased region" description="Polar residues" evidence="1">
    <location>
        <begin position="598"/>
        <end position="609"/>
    </location>
</feature>